<dbReference type="Proteomes" id="UP000316331">
    <property type="component" value="Unassembled WGS sequence"/>
</dbReference>
<dbReference type="EMBL" id="VFPG01000002">
    <property type="protein sequence ID" value="TQM25755.1"/>
    <property type="molecule type" value="Genomic_DNA"/>
</dbReference>
<dbReference type="OrthoDB" id="9182871at2"/>
<dbReference type="InterPro" id="IPR032710">
    <property type="entry name" value="NTF2-like_dom_sf"/>
</dbReference>
<dbReference type="Pfam" id="PF07366">
    <property type="entry name" value="SnoaL"/>
    <property type="match status" value="1"/>
</dbReference>
<evidence type="ECO:0000313" key="2">
    <source>
        <dbReference type="Proteomes" id="UP000316331"/>
    </source>
</evidence>
<dbReference type="InterPro" id="IPR009959">
    <property type="entry name" value="Cyclase_SnoaL-like"/>
</dbReference>
<name>A0A543EW23_9NOCA</name>
<reference evidence="1 2" key="1">
    <citation type="submission" date="2019-06" db="EMBL/GenBank/DDBJ databases">
        <title>Sequencing the genomes of 1000 actinobacteria strains.</title>
        <authorList>
            <person name="Klenk H.-P."/>
        </authorList>
    </citation>
    <scope>NUCLEOTIDE SEQUENCE [LARGE SCALE GENOMIC DNA]</scope>
    <source>
        <strain evidence="1 2">DSM 103495</strain>
    </source>
</reference>
<proteinExistence type="predicted"/>
<sequence>MFIQQFTRAAAAAVNKHSVDEVVGLWREPAAYDSPLTGPQQGLAALAARESALFDGFSDLTATIQPLGQVNSIGAALVRFDGTHDGHYAGIAPSGNTIAVEMVAVVTFDDEGYIIGERVFLDTAAVLSQLTGSAGTGTP</sequence>
<gene>
    <name evidence="1" type="ORF">FB390_5918</name>
</gene>
<accession>A0A543EW23</accession>
<evidence type="ECO:0000313" key="1">
    <source>
        <dbReference type="EMBL" id="TQM25755.1"/>
    </source>
</evidence>
<dbReference type="RefSeq" id="WP_141812412.1">
    <property type="nucleotide sequence ID" value="NZ_VFPG01000002.1"/>
</dbReference>
<dbReference type="SUPFAM" id="SSF54427">
    <property type="entry name" value="NTF2-like"/>
    <property type="match status" value="1"/>
</dbReference>
<dbReference type="AlphaFoldDB" id="A0A543EW23"/>
<organism evidence="1 2">
    <name type="scientific">Nocardia bhagyanarayanae</name>
    <dbReference type="NCBI Taxonomy" id="1215925"/>
    <lineage>
        <taxon>Bacteria</taxon>
        <taxon>Bacillati</taxon>
        <taxon>Actinomycetota</taxon>
        <taxon>Actinomycetes</taxon>
        <taxon>Mycobacteriales</taxon>
        <taxon>Nocardiaceae</taxon>
        <taxon>Nocardia</taxon>
    </lineage>
</organism>
<protein>
    <submittedName>
        <fullName evidence="1">Putative ester cyclase</fullName>
    </submittedName>
</protein>
<comment type="caution">
    <text evidence="1">The sequence shown here is derived from an EMBL/GenBank/DDBJ whole genome shotgun (WGS) entry which is preliminary data.</text>
</comment>
<keyword evidence="2" id="KW-1185">Reference proteome</keyword>
<dbReference type="GO" id="GO:0030638">
    <property type="term" value="P:polyketide metabolic process"/>
    <property type="evidence" value="ECO:0007669"/>
    <property type="project" value="InterPro"/>
</dbReference>
<dbReference type="Gene3D" id="3.10.450.50">
    <property type="match status" value="1"/>
</dbReference>